<gene>
    <name evidence="2" type="ORF">COT81_05325</name>
</gene>
<dbReference type="EMBL" id="PEZZ01000043">
    <property type="protein sequence ID" value="PIS04669.1"/>
    <property type="molecule type" value="Genomic_DNA"/>
</dbReference>
<proteinExistence type="predicted"/>
<name>A0A2H0VZZ0_9BACT</name>
<reference evidence="3" key="1">
    <citation type="submission" date="2017-09" db="EMBL/GenBank/DDBJ databases">
        <title>Depth-based differentiation of microbial function through sediment-hosted aquifers and enrichment of novel symbionts in the deep terrestrial subsurface.</title>
        <authorList>
            <person name="Probst A.J."/>
            <person name="Ladd B."/>
            <person name="Jarett J.K."/>
            <person name="Geller-Mcgrath D.E."/>
            <person name="Sieber C.M.K."/>
            <person name="Emerson J.B."/>
            <person name="Anantharaman K."/>
            <person name="Thomas B.C."/>
            <person name="Malmstrom R."/>
            <person name="Stieglmeier M."/>
            <person name="Klingl A."/>
            <person name="Woyke T."/>
            <person name="Ryan C.M."/>
            <person name="Banfield J.F."/>
        </authorList>
    </citation>
    <scope>NUCLEOTIDE SEQUENCE [LARGE SCALE GENOMIC DNA]</scope>
</reference>
<evidence type="ECO:0000256" key="1">
    <source>
        <dbReference type="SAM" id="MobiDB-lite"/>
    </source>
</evidence>
<feature type="region of interest" description="Disordered" evidence="1">
    <location>
        <begin position="64"/>
        <end position="98"/>
    </location>
</feature>
<protein>
    <submittedName>
        <fullName evidence="2">Uncharacterized protein</fullName>
    </submittedName>
</protein>
<feature type="compositionally biased region" description="Basic residues" evidence="1">
    <location>
        <begin position="81"/>
        <end position="98"/>
    </location>
</feature>
<dbReference type="AlphaFoldDB" id="A0A2H0VZZ0"/>
<accession>A0A2H0VZZ0</accession>
<evidence type="ECO:0000313" key="3">
    <source>
        <dbReference type="Proteomes" id="UP000230935"/>
    </source>
</evidence>
<dbReference type="Proteomes" id="UP000230935">
    <property type="component" value="Unassembled WGS sequence"/>
</dbReference>
<organism evidence="2 3">
    <name type="scientific">Candidatus Buchananbacteria bacterium CG10_big_fil_rev_8_21_14_0_10_42_9</name>
    <dbReference type="NCBI Taxonomy" id="1974526"/>
    <lineage>
        <taxon>Bacteria</taxon>
        <taxon>Candidatus Buchananiibacteriota</taxon>
    </lineage>
</organism>
<evidence type="ECO:0000313" key="2">
    <source>
        <dbReference type="EMBL" id="PIS04669.1"/>
    </source>
</evidence>
<sequence length="98" mass="11696">MDEKQQNIIKDEIVQRGNQYEGRYDHPCWCKKTNNAKGLCDSSHLKLQGQEFLDALNLFLTDEDFANAPRPRPPVQPRRTDNRRRGRMPFRLRRNRTQ</sequence>
<comment type="caution">
    <text evidence="2">The sequence shown here is derived from an EMBL/GenBank/DDBJ whole genome shotgun (WGS) entry which is preliminary data.</text>
</comment>